<dbReference type="PANTHER" id="PTHR31988:SF19">
    <property type="entry name" value="9-O-ACETYL-N-ACETYLNEURAMINIC ACID DEACETYLASE-RELATED"/>
    <property type="match status" value="1"/>
</dbReference>
<organism evidence="3">
    <name type="scientific">Oceaniferula spumae</name>
    <dbReference type="NCBI Taxonomy" id="2979115"/>
    <lineage>
        <taxon>Bacteria</taxon>
        <taxon>Pseudomonadati</taxon>
        <taxon>Verrucomicrobiota</taxon>
        <taxon>Verrucomicrobiia</taxon>
        <taxon>Verrucomicrobiales</taxon>
        <taxon>Verrucomicrobiaceae</taxon>
        <taxon>Oceaniferula</taxon>
    </lineage>
</organism>
<evidence type="ECO:0000259" key="2">
    <source>
        <dbReference type="Pfam" id="PF03629"/>
    </source>
</evidence>
<keyword evidence="1" id="KW-0378">Hydrolase</keyword>
<gene>
    <name evidence="3" type="ORF">NT6N_20500</name>
</gene>
<protein>
    <recommendedName>
        <fullName evidence="2">Sialate O-acetylesterase domain-containing protein</fullName>
    </recommendedName>
</protein>
<evidence type="ECO:0000256" key="1">
    <source>
        <dbReference type="ARBA" id="ARBA00022801"/>
    </source>
</evidence>
<dbReference type="PANTHER" id="PTHR31988">
    <property type="entry name" value="ESTERASE, PUTATIVE (DUF303)-RELATED"/>
    <property type="match status" value="1"/>
</dbReference>
<dbReference type="SUPFAM" id="SSF52266">
    <property type="entry name" value="SGNH hydrolase"/>
    <property type="match status" value="1"/>
</dbReference>
<dbReference type="AlphaFoldDB" id="A0AAT9FM09"/>
<reference evidence="3" key="1">
    <citation type="submission" date="2024-07" db="EMBL/GenBank/DDBJ databases">
        <title>Complete genome sequence of Verrucomicrobiaceae bacterium NT6N.</title>
        <authorList>
            <person name="Huang C."/>
            <person name="Takami H."/>
            <person name="Hamasaki K."/>
        </authorList>
    </citation>
    <scope>NUCLEOTIDE SEQUENCE</scope>
    <source>
        <strain evidence="3">NT6N</strain>
    </source>
</reference>
<dbReference type="KEGG" id="osu:NT6N_20500"/>
<accession>A0AAT9FM09</accession>
<evidence type="ECO:0000313" key="3">
    <source>
        <dbReference type="EMBL" id="BDS07010.1"/>
    </source>
</evidence>
<sequence>MLSLGLLCAVSTHAASLSWDDGDPANSAWYAADNWNPNQGPTGSDNLTVGSGLNAALGSAFTITSGTLDIQDGGTVELVLDGDIRLSNNGAVSVNISGELNLNDSGTYLSTNVNTSATQGTFRLNGGSINISDWNNSLRSVGNANSGIGFEFMQAGDTINVSGISAAEQAPYLDKFKNELTFFGFRGQTVTWSGTANGAETQVHEGFKLVRTDDFANGNSTVTLVQVDPNFGPEKIVVYLLGGQSNCFGLGATSGLSSELQAPLAEVLFRYDQPSAGSGSLTTKSWIALQPGSGNNGGLGPEVLFGRILHEEVGSQETRIALVKYAKGGSSLFIDWAPGGNATTVGDGAEYVSFQNTVNSALSDLAILYPNSEISIKGMIWMQGENDARNEQGDAYQTNLNNFIADVRATYGADLPFVVGQLSDGQTDLPAVQLQKVQDAQAAVAAADRWVGLVNTNDLSLLSDNLHFNTAGQVGMGTRFAKVMLTLPLTDDDGNGLDDDWEENHWGEGMTGQDPAGDDDHDGWDNATEYAWDTDPLVSDGVGFTAAPPSGDMVDLSWTTADERRYMIEKSDDLINWTRVHSFIEPASAGEFNMPVETDGESKQFYRIGVHR</sequence>
<feature type="domain" description="Sialate O-acetylesterase" evidence="2">
    <location>
        <begin position="237"/>
        <end position="485"/>
    </location>
</feature>
<dbReference type="Gene3D" id="3.40.50.1110">
    <property type="entry name" value="SGNH hydrolase"/>
    <property type="match status" value="1"/>
</dbReference>
<dbReference type="InterPro" id="IPR036514">
    <property type="entry name" value="SGNH_hydro_sf"/>
</dbReference>
<dbReference type="InterPro" id="IPR005181">
    <property type="entry name" value="SASA"/>
</dbReference>
<dbReference type="Pfam" id="PF03629">
    <property type="entry name" value="SASA"/>
    <property type="match status" value="1"/>
</dbReference>
<proteinExistence type="predicted"/>
<dbReference type="EMBL" id="AP026866">
    <property type="protein sequence ID" value="BDS07010.1"/>
    <property type="molecule type" value="Genomic_DNA"/>
</dbReference>
<name>A0AAT9FM09_9BACT</name>
<dbReference type="GO" id="GO:0016788">
    <property type="term" value="F:hydrolase activity, acting on ester bonds"/>
    <property type="evidence" value="ECO:0007669"/>
    <property type="project" value="UniProtKB-ARBA"/>
</dbReference>
<dbReference type="InterPro" id="IPR052940">
    <property type="entry name" value="Carb_Esterase_6"/>
</dbReference>